<dbReference type="SUPFAM" id="SSF55347">
    <property type="entry name" value="Glyceraldehyde-3-phosphate dehydrogenase-like, C-terminal domain"/>
    <property type="match status" value="1"/>
</dbReference>
<dbReference type="SUPFAM" id="SSF51735">
    <property type="entry name" value="NAD(P)-binding Rossmann-fold domains"/>
    <property type="match status" value="1"/>
</dbReference>
<evidence type="ECO:0000313" key="4">
    <source>
        <dbReference type="EMBL" id="MDQ0515634.1"/>
    </source>
</evidence>
<keyword evidence="1" id="KW-0560">Oxidoreductase</keyword>
<dbReference type="RefSeq" id="WP_266280761.1">
    <property type="nucleotide sequence ID" value="NZ_JAPKNF010000001.1"/>
</dbReference>
<dbReference type="InterPro" id="IPR036291">
    <property type="entry name" value="NAD(P)-bd_dom_sf"/>
</dbReference>
<dbReference type="Gene3D" id="3.40.50.720">
    <property type="entry name" value="NAD(P)-binding Rossmann-like Domain"/>
    <property type="match status" value="1"/>
</dbReference>
<evidence type="ECO:0000259" key="2">
    <source>
        <dbReference type="Pfam" id="PF01408"/>
    </source>
</evidence>
<dbReference type="Pfam" id="PF22725">
    <property type="entry name" value="GFO_IDH_MocA_C3"/>
    <property type="match status" value="1"/>
</dbReference>
<accession>A0ABU0M3V7</accession>
<proteinExistence type="predicted"/>
<dbReference type="InterPro" id="IPR050463">
    <property type="entry name" value="Gfo/Idh/MocA_oxidrdct_glycsds"/>
</dbReference>
<dbReference type="Proteomes" id="UP001223743">
    <property type="component" value="Unassembled WGS sequence"/>
</dbReference>
<dbReference type="PANTHER" id="PTHR43818:SF11">
    <property type="entry name" value="BCDNA.GH03377"/>
    <property type="match status" value="1"/>
</dbReference>
<protein>
    <submittedName>
        <fullName evidence="4">Dehydrogenase</fullName>
    </submittedName>
</protein>
<dbReference type="Gene3D" id="3.30.360.10">
    <property type="entry name" value="Dihydrodipicolinate Reductase, domain 2"/>
    <property type="match status" value="1"/>
</dbReference>
<evidence type="ECO:0000313" key="5">
    <source>
        <dbReference type="Proteomes" id="UP001223743"/>
    </source>
</evidence>
<keyword evidence="5" id="KW-1185">Reference proteome</keyword>
<dbReference type="InterPro" id="IPR055170">
    <property type="entry name" value="GFO_IDH_MocA-like_dom"/>
</dbReference>
<sequence>MSTIHKIGLIGAGNISQAYLKLAPLFPGTKIVAVADIAPEAAKKRADEFGVRALTVDELLKDEEIDTVINLTIPSAHYEISHAILSAGKHAYSEKPFALSVEDGKKLVAEADARGLKLGSAPDTFLGGGGQTARKLLDEGAIGRIVSGTMHVMSHGMEHWHPNPGFFFQPGGGPILDLGPYYIAAMVNLIGPVTHVAAFASKGFEERLVTAEGPLKGKTVPVGTPTTINAVLEFKTGAQVTLAASWDVWKHGHVNPIELYGTEGSMLVPDPNFFGGTVQYSERSGDYIPVDTSTAPFGKGNWGADQGHANYRMLGVADMLDAAEQGREARCSGRVALHALDVMVSILDAAVSRNVVTLSTTVERPAPLTAADAERLTAAR</sequence>
<gene>
    <name evidence="4" type="ORF">QO015_001247</name>
</gene>
<name>A0ABU0M3V7_9HYPH</name>
<dbReference type="Pfam" id="PF01408">
    <property type="entry name" value="GFO_IDH_MocA"/>
    <property type="match status" value="1"/>
</dbReference>
<feature type="domain" description="GFO/IDH/MocA-like oxidoreductase" evidence="3">
    <location>
        <begin position="131"/>
        <end position="266"/>
    </location>
</feature>
<dbReference type="InterPro" id="IPR000683">
    <property type="entry name" value="Gfo/Idh/MocA-like_OxRdtase_N"/>
</dbReference>
<evidence type="ECO:0000259" key="3">
    <source>
        <dbReference type="Pfam" id="PF22725"/>
    </source>
</evidence>
<organism evidence="4 5">
    <name type="scientific">Kaistia geumhonensis</name>
    <dbReference type="NCBI Taxonomy" id="410839"/>
    <lineage>
        <taxon>Bacteria</taxon>
        <taxon>Pseudomonadati</taxon>
        <taxon>Pseudomonadota</taxon>
        <taxon>Alphaproteobacteria</taxon>
        <taxon>Hyphomicrobiales</taxon>
        <taxon>Kaistiaceae</taxon>
        <taxon>Kaistia</taxon>
    </lineage>
</organism>
<dbReference type="EMBL" id="JAUSWJ010000001">
    <property type="protein sequence ID" value="MDQ0515634.1"/>
    <property type="molecule type" value="Genomic_DNA"/>
</dbReference>
<dbReference type="PANTHER" id="PTHR43818">
    <property type="entry name" value="BCDNA.GH03377"/>
    <property type="match status" value="1"/>
</dbReference>
<feature type="domain" description="Gfo/Idh/MocA-like oxidoreductase N-terminal" evidence="2">
    <location>
        <begin position="6"/>
        <end position="118"/>
    </location>
</feature>
<reference evidence="4 5" key="1">
    <citation type="submission" date="2023-07" db="EMBL/GenBank/DDBJ databases">
        <title>Genomic Encyclopedia of Type Strains, Phase IV (KMG-IV): sequencing the most valuable type-strain genomes for metagenomic binning, comparative biology and taxonomic classification.</title>
        <authorList>
            <person name="Goeker M."/>
        </authorList>
    </citation>
    <scope>NUCLEOTIDE SEQUENCE [LARGE SCALE GENOMIC DNA]</scope>
    <source>
        <strain evidence="4 5">B1-1</strain>
    </source>
</reference>
<comment type="caution">
    <text evidence="4">The sequence shown here is derived from an EMBL/GenBank/DDBJ whole genome shotgun (WGS) entry which is preliminary data.</text>
</comment>
<evidence type="ECO:0000256" key="1">
    <source>
        <dbReference type="ARBA" id="ARBA00023002"/>
    </source>
</evidence>